<dbReference type="InterPro" id="IPR057157">
    <property type="entry name" value="DUF7835"/>
</dbReference>
<name>A0ABD5PZQ1_9EURY</name>
<dbReference type="RefSeq" id="WP_163522737.1">
    <property type="nucleotide sequence ID" value="NZ_CP100401.1"/>
</dbReference>
<dbReference type="AlphaFoldDB" id="A0ABD5PZQ1"/>
<protein>
    <recommendedName>
        <fullName evidence="2">DUF7835 domain-containing protein</fullName>
    </recommendedName>
</protein>
<feature type="domain" description="DUF7835" evidence="2">
    <location>
        <begin position="1"/>
        <end position="66"/>
    </location>
</feature>
<feature type="region of interest" description="Disordered" evidence="1">
    <location>
        <begin position="1"/>
        <end position="25"/>
    </location>
</feature>
<reference evidence="3 4" key="1">
    <citation type="journal article" date="2019" name="Int. J. Syst. Evol. Microbiol.">
        <title>The Global Catalogue of Microorganisms (GCM) 10K type strain sequencing project: providing services to taxonomists for standard genome sequencing and annotation.</title>
        <authorList>
            <consortium name="The Broad Institute Genomics Platform"/>
            <consortium name="The Broad Institute Genome Sequencing Center for Infectious Disease"/>
            <person name="Wu L."/>
            <person name="Ma J."/>
        </authorList>
    </citation>
    <scope>NUCLEOTIDE SEQUENCE [LARGE SCALE GENOMIC DNA]</scope>
    <source>
        <strain evidence="3 4">XZYJ18</strain>
    </source>
</reference>
<sequence>MTAQRSAFSETVESCEDCGESTPHDVRIEIQTESKKSENTEFSREPYRVAECLECGETTSKRMNNA</sequence>
<dbReference type="Pfam" id="PF25205">
    <property type="entry name" value="DUF7835"/>
    <property type="match status" value="1"/>
</dbReference>
<accession>A0ABD5PZQ1</accession>
<evidence type="ECO:0000313" key="3">
    <source>
        <dbReference type="EMBL" id="MFC4823754.1"/>
    </source>
</evidence>
<evidence type="ECO:0000259" key="2">
    <source>
        <dbReference type="Pfam" id="PF25205"/>
    </source>
</evidence>
<keyword evidence="4" id="KW-1185">Reference proteome</keyword>
<evidence type="ECO:0000313" key="4">
    <source>
        <dbReference type="Proteomes" id="UP001595945"/>
    </source>
</evidence>
<proteinExistence type="predicted"/>
<dbReference type="Proteomes" id="UP001595945">
    <property type="component" value="Unassembled WGS sequence"/>
</dbReference>
<gene>
    <name evidence="3" type="ORF">ACFO9K_05730</name>
</gene>
<feature type="compositionally biased region" description="Polar residues" evidence="1">
    <location>
        <begin position="1"/>
        <end position="12"/>
    </location>
</feature>
<evidence type="ECO:0000256" key="1">
    <source>
        <dbReference type="SAM" id="MobiDB-lite"/>
    </source>
</evidence>
<organism evidence="3 4">
    <name type="scientific">Halorussus aquaticus</name>
    <dbReference type="NCBI Taxonomy" id="2953748"/>
    <lineage>
        <taxon>Archaea</taxon>
        <taxon>Methanobacteriati</taxon>
        <taxon>Methanobacteriota</taxon>
        <taxon>Stenosarchaea group</taxon>
        <taxon>Halobacteria</taxon>
        <taxon>Halobacteriales</taxon>
        <taxon>Haladaptataceae</taxon>
        <taxon>Halorussus</taxon>
    </lineage>
</organism>
<dbReference type="GeneID" id="73047015"/>
<comment type="caution">
    <text evidence="3">The sequence shown here is derived from an EMBL/GenBank/DDBJ whole genome shotgun (WGS) entry which is preliminary data.</text>
</comment>
<dbReference type="EMBL" id="JBHSHT010000001">
    <property type="protein sequence ID" value="MFC4823754.1"/>
    <property type="molecule type" value="Genomic_DNA"/>
</dbReference>